<evidence type="ECO:0000313" key="1">
    <source>
        <dbReference type="EMBL" id="EFE65789.2"/>
    </source>
</evidence>
<proteinExistence type="predicted"/>
<accession>D6A4E9</accession>
<dbReference type="eggNOG" id="ENOG5030EKU">
    <property type="taxonomic scope" value="Bacteria"/>
</dbReference>
<dbReference type="RefSeq" id="WP_004980550.1">
    <property type="nucleotide sequence ID" value="NZ_DS999641.1"/>
</dbReference>
<dbReference type="AlphaFoldDB" id="D6A4E9"/>
<dbReference type="Proteomes" id="UP000003824">
    <property type="component" value="Unassembled WGS sequence"/>
</dbReference>
<organism evidence="1 2">
    <name type="scientific">Streptomyces viridosporus (strain ATCC 14672 / DSM 40746 / JCM 4963 / KCTC 9882 / NRRL B-12104 / FH 1290)</name>
    <name type="common">Streptomyces ghanaensis</name>
    <dbReference type="NCBI Taxonomy" id="566461"/>
    <lineage>
        <taxon>Bacteria</taxon>
        <taxon>Bacillati</taxon>
        <taxon>Actinomycetota</taxon>
        <taxon>Actinomycetes</taxon>
        <taxon>Kitasatosporales</taxon>
        <taxon>Streptomycetaceae</taxon>
        <taxon>Streptomyces</taxon>
    </lineage>
</organism>
<sequence length="64" mass="6812">MAIRASIQADTEDECVEGLTQLVDAGFVPVMMPRYMTDGRWMARAVPTRKAPTAESGRGAVAAG</sequence>
<name>D6A4E9_STRV1</name>
<reference evidence="2" key="1">
    <citation type="submission" date="2008-12" db="EMBL/GenBank/DDBJ databases">
        <title>Annotation of Streptomyces ghanaensis ATCC 14672.</title>
        <authorList>
            <consortium name="The Broad Institute Genome Sequencing Platform"/>
            <consortium name="Broad Institute Microbial Sequencing Center"/>
            <person name="Fischbach M."/>
            <person name="Ward D."/>
            <person name="Young S."/>
            <person name="Kodira C.D."/>
            <person name="Zeng Q."/>
            <person name="Koehrsen M."/>
            <person name="Godfrey P."/>
            <person name="Alvarado L."/>
            <person name="Berlin A.M."/>
            <person name="Borenstein D."/>
            <person name="Chen Z."/>
            <person name="Engels R."/>
            <person name="Freedman E."/>
            <person name="Gellesch M."/>
            <person name="Goldberg J."/>
            <person name="Griggs A."/>
            <person name="Gujja S."/>
            <person name="Heiman D.I."/>
            <person name="Hepburn T.A."/>
            <person name="Howarth C."/>
            <person name="Jen D."/>
            <person name="Larson L."/>
            <person name="Lewis B."/>
            <person name="Mehta T."/>
            <person name="Park D."/>
            <person name="Pearson M."/>
            <person name="Roberts A."/>
            <person name="Saif S."/>
            <person name="Shea T.D."/>
            <person name="Shenoy N."/>
            <person name="Sisk P."/>
            <person name="Stolte C."/>
            <person name="Sykes S.N."/>
            <person name="Walk T."/>
            <person name="White J."/>
            <person name="Yandava C."/>
            <person name="Straight P."/>
            <person name="Clardy J."/>
            <person name="Hung D."/>
            <person name="Kolter R."/>
            <person name="Mekalanos J."/>
            <person name="Walker S."/>
            <person name="Walsh C.T."/>
            <person name="Wieland B.L.C."/>
            <person name="Ilzarbe M."/>
            <person name="Galagan J."/>
            <person name="Nusbaum C."/>
            <person name="Birren B."/>
        </authorList>
    </citation>
    <scope>NUCLEOTIDE SEQUENCE [LARGE SCALE GENOMIC DNA]</scope>
    <source>
        <strain evidence="2">ATCC 14672 / DSM 40746 / JCM 4963 / KCTC 9882 / NRRL B-12104 / FH 1290</strain>
    </source>
</reference>
<gene>
    <name evidence="1" type="ORF">SSFG_01043</name>
</gene>
<evidence type="ECO:0000313" key="2">
    <source>
        <dbReference type="Proteomes" id="UP000003824"/>
    </source>
</evidence>
<protein>
    <submittedName>
        <fullName evidence="1">Predicted protein</fullName>
    </submittedName>
</protein>
<dbReference type="EMBL" id="DS999641">
    <property type="protein sequence ID" value="EFE65789.2"/>
    <property type="molecule type" value="Genomic_DNA"/>
</dbReference>